<organism evidence="2 3">
    <name type="scientific">Hibiscus trionum</name>
    <name type="common">Flower of an hour</name>
    <dbReference type="NCBI Taxonomy" id="183268"/>
    <lineage>
        <taxon>Eukaryota</taxon>
        <taxon>Viridiplantae</taxon>
        <taxon>Streptophyta</taxon>
        <taxon>Embryophyta</taxon>
        <taxon>Tracheophyta</taxon>
        <taxon>Spermatophyta</taxon>
        <taxon>Magnoliopsida</taxon>
        <taxon>eudicotyledons</taxon>
        <taxon>Gunneridae</taxon>
        <taxon>Pentapetalae</taxon>
        <taxon>rosids</taxon>
        <taxon>malvids</taxon>
        <taxon>Malvales</taxon>
        <taxon>Malvaceae</taxon>
        <taxon>Malvoideae</taxon>
        <taxon>Hibiscus</taxon>
    </lineage>
</organism>
<feature type="domain" description="Cyclin N-terminal" evidence="1">
    <location>
        <begin position="1"/>
        <end position="48"/>
    </location>
</feature>
<gene>
    <name evidence="2" type="ORF">HRI_004575200</name>
</gene>
<comment type="caution">
    <text evidence="2">The sequence shown here is derived from an EMBL/GenBank/DDBJ whole genome shotgun (WGS) entry which is preliminary data.</text>
</comment>
<sequence length="79" mass="8874">MNYLDRFLSLYDLPSGKTWTTQLLVVVCLSIVAKMEETKVPLSVDLQVGEPKFVLGHLRSFSLPSFSCNGSGFCEVFQR</sequence>
<keyword evidence="3" id="KW-1185">Reference proteome</keyword>
<dbReference type="Proteomes" id="UP001165190">
    <property type="component" value="Unassembled WGS sequence"/>
</dbReference>
<dbReference type="Pfam" id="PF00134">
    <property type="entry name" value="Cyclin_N"/>
    <property type="match status" value="1"/>
</dbReference>
<reference evidence="2" key="1">
    <citation type="submission" date="2023-05" db="EMBL/GenBank/DDBJ databases">
        <title>Genome and transcriptome analyses reveal genes involved in the formation of fine ridges on petal epidermal cells in Hibiscus trionum.</title>
        <authorList>
            <person name="Koshimizu S."/>
            <person name="Masuda S."/>
            <person name="Ishii T."/>
            <person name="Shirasu K."/>
            <person name="Hoshino A."/>
            <person name="Arita M."/>
        </authorList>
    </citation>
    <scope>NUCLEOTIDE SEQUENCE</scope>
    <source>
        <strain evidence="2">Hamamatsu line</strain>
    </source>
</reference>
<dbReference type="EMBL" id="BSYR01000054">
    <property type="protein sequence ID" value="GMJ09060.1"/>
    <property type="molecule type" value="Genomic_DNA"/>
</dbReference>
<accession>A0A9W7J834</accession>
<dbReference type="InterPro" id="IPR006671">
    <property type="entry name" value="Cyclin_N"/>
</dbReference>
<dbReference type="Gene3D" id="1.10.472.10">
    <property type="entry name" value="Cyclin-like"/>
    <property type="match status" value="1"/>
</dbReference>
<evidence type="ECO:0000313" key="3">
    <source>
        <dbReference type="Proteomes" id="UP001165190"/>
    </source>
</evidence>
<evidence type="ECO:0000259" key="1">
    <source>
        <dbReference type="Pfam" id="PF00134"/>
    </source>
</evidence>
<dbReference type="AlphaFoldDB" id="A0A9W7J834"/>
<dbReference type="InterPro" id="IPR036915">
    <property type="entry name" value="Cyclin-like_sf"/>
</dbReference>
<evidence type="ECO:0000313" key="2">
    <source>
        <dbReference type="EMBL" id="GMJ09060.1"/>
    </source>
</evidence>
<proteinExistence type="predicted"/>
<name>A0A9W7J834_HIBTR</name>
<dbReference type="OrthoDB" id="5590282at2759"/>
<dbReference type="SUPFAM" id="SSF47954">
    <property type="entry name" value="Cyclin-like"/>
    <property type="match status" value="1"/>
</dbReference>
<protein>
    <recommendedName>
        <fullName evidence="1">Cyclin N-terminal domain-containing protein</fullName>
    </recommendedName>
</protein>